<keyword evidence="4" id="KW-1185">Reference proteome</keyword>
<dbReference type="SUPFAM" id="SSF54427">
    <property type="entry name" value="NTF2-like"/>
    <property type="match status" value="1"/>
</dbReference>
<evidence type="ECO:0000256" key="2">
    <source>
        <dbReference type="ARBA" id="ARBA00023002"/>
    </source>
</evidence>
<name>A0A1H1C2A6_9BURK</name>
<dbReference type="Pfam" id="PF00866">
    <property type="entry name" value="Ring_hydroxyl_B"/>
    <property type="match status" value="1"/>
</dbReference>
<dbReference type="AlphaFoldDB" id="A0A1H1C2A6"/>
<dbReference type="RefSeq" id="WP_074764077.1">
    <property type="nucleotide sequence ID" value="NZ_FNKP01000001.1"/>
</dbReference>
<dbReference type="OrthoDB" id="7062869at2"/>
<evidence type="ECO:0000313" key="3">
    <source>
        <dbReference type="EMBL" id="SDQ58281.1"/>
    </source>
</evidence>
<keyword evidence="2" id="KW-0560">Oxidoreductase</keyword>
<gene>
    <name evidence="3" type="ORF">SAMN05443245_1933</name>
</gene>
<evidence type="ECO:0000256" key="1">
    <source>
        <dbReference type="ARBA" id="ARBA00009570"/>
    </source>
</evidence>
<dbReference type="GO" id="GO:0019380">
    <property type="term" value="P:3-phenylpropionate catabolic process"/>
    <property type="evidence" value="ECO:0007669"/>
    <property type="project" value="TreeGrafter"/>
</dbReference>
<dbReference type="GO" id="GO:0051213">
    <property type="term" value="F:dioxygenase activity"/>
    <property type="evidence" value="ECO:0007669"/>
    <property type="project" value="UniProtKB-KW"/>
</dbReference>
<dbReference type="PANTHER" id="PTHR41534">
    <property type="entry name" value="BLR3401 PROTEIN"/>
    <property type="match status" value="1"/>
</dbReference>
<dbReference type="EMBL" id="FNKP01000001">
    <property type="protein sequence ID" value="SDQ58281.1"/>
    <property type="molecule type" value="Genomic_DNA"/>
</dbReference>
<sequence>MLFDTTFDLSTQVANPVRVTDTLRVDVEQFLFREARLLDTRAFDAWLDLWTADGMYWMPHDPEQTNARDHISLFWEDATLREVRVRRITNPRNWSQQPVTRTARVIGNVMIDGTDQAGRLIVHSTFSLTEWRNGQRQLAGLTTHKLVAQDNGGWQIYLKRVDLINAADAFANLEVFV</sequence>
<organism evidence="3 4">
    <name type="scientific">Paraburkholderia fungorum</name>
    <dbReference type="NCBI Taxonomy" id="134537"/>
    <lineage>
        <taxon>Bacteria</taxon>
        <taxon>Pseudomonadati</taxon>
        <taxon>Pseudomonadota</taxon>
        <taxon>Betaproteobacteria</taxon>
        <taxon>Burkholderiales</taxon>
        <taxon>Burkholderiaceae</taxon>
        <taxon>Paraburkholderia</taxon>
    </lineage>
</organism>
<proteinExistence type="inferred from homology"/>
<dbReference type="InterPro" id="IPR032710">
    <property type="entry name" value="NTF2-like_dom_sf"/>
</dbReference>
<dbReference type="Proteomes" id="UP000183487">
    <property type="component" value="Unassembled WGS sequence"/>
</dbReference>
<keyword evidence="3" id="KW-0223">Dioxygenase</keyword>
<comment type="similarity">
    <text evidence="1">Belongs to the bacterial ring-hydroxylating dioxygenase beta subunit family.</text>
</comment>
<protein>
    <submittedName>
        <fullName evidence="3">3-phenylpropionate/cinnamic acid dioxygenase, small subunit</fullName>
    </submittedName>
</protein>
<reference evidence="4" key="1">
    <citation type="submission" date="2016-10" db="EMBL/GenBank/DDBJ databases">
        <authorList>
            <person name="Varghese N."/>
        </authorList>
    </citation>
    <scope>NUCLEOTIDE SEQUENCE [LARGE SCALE GENOMIC DNA]</scope>
    <source>
        <strain evidence="4">GAS106B</strain>
    </source>
</reference>
<dbReference type="Gene3D" id="3.10.450.50">
    <property type="match status" value="1"/>
</dbReference>
<dbReference type="InterPro" id="IPR000391">
    <property type="entry name" value="Rng_hydr_dOase-bsu"/>
</dbReference>
<dbReference type="CDD" id="cd00667">
    <property type="entry name" value="ring_hydroxylating_dioxygenases_beta"/>
    <property type="match status" value="1"/>
</dbReference>
<accession>A0A1H1C2A6</accession>
<dbReference type="PANTHER" id="PTHR41534:SF1">
    <property type="entry name" value="BLR3401 PROTEIN"/>
    <property type="match status" value="1"/>
</dbReference>
<evidence type="ECO:0000313" key="4">
    <source>
        <dbReference type="Proteomes" id="UP000183487"/>
    </source>
</evidence>